<name>A0A2K3US88_9DEIO</name>
<evidence type="ECO:0008006" key="3">
    <source>
        <dbReference type="Google" id="ProtNLM"/>
    </source>
</evidence>
<evidence type="ECO:0000313" key="1">
    <source>
        <dbReference type="EMBL" id="PNY79412.1"/>
    </source>
</evidence>
<dbReference type="Proteomes" id="UP000236379">
    <property type="component" value="Unassembled WGS sequence"/>
</dbReference>
<keyword evidence="2" id="KW-1185">Reference proteome</keyword>
<organism evidence="1 2">
    <name type="scientific">Deinococcus koreensis</name>
    <dbReference type="NCBI Taxonomy" id="2054903"/>
    <lineage>
        <taxon>Bacteria</taxon>
        <taxon>Thermotogati</taxon>
        <taxon>Deinococcota</taxon>
        <taxon>Deinococci</taxon>
        <taxon>Deinococcales</taxon>
        <taxon>Deinococcaceae</taxon>
        <taxon>Deinococcus</taxon>
    </lineage>
</organism>
<sequence length="306" mass="34973">MSEDYKIYGSIASSIRLKISSLIERKSSIHRKDSASVFHYTTAAGLKGIVETNSLWATSANFLNDKEEIVHGIKEKNRVVDEILEQPRTDPTYKEFVASLKSDEDDESANSTYLICFTNNGDQLSQWRGYGSTSVGFCIEFDIDKLGEFFNSAQRANMIILNIFDNVMYSRPEKSALLRNIIQEYYDKLIEFGVSEDATCSNHCLRFLSDYLGLLKNYNFREESEVRASFGILDFLGHEGLSYRVQNGIFVPHLILKSEDLKLPIKSIRVGPNSDFHRINKGLKVFLQKNDQETVIIQDSKIPYRI</sequence>
<dbReference type="OrthoDB" id="3034312at2"/>
<proteinExistence type="predicted"/>
<dbReference type="InterPro" id="IPR021352">
    <property type="entry name" value="DUF2971"/>
</dbReference>
<reference evidence="1 2" key="1">
    <citation type="submission" date="2018-01" db="EMBL/GenBank/DDBJ databases">
        <title>Deinococcus koreensis sp. nov., a radiation-resistant bacterium isolated from river water.</title>
        <authorList>
            <person name="Choi A."/>
        </authorList>
    </citation>
    <scope>NUCLEOTIDE SEQUENCE [LARGE SCALE GENOMIC DNA]</scope>
    <source>
        <strain evidence="1 2">SJW1-2</strain>
    </source>
</reference>
<dbReference type="Pfam" id="PF11185">
    <property type="entry name" value="DUF2971"/>
    <property type="match status" value="1"/>
</dbReference>
<dbReference type="EMBL" id="PPPD01000004">
    <property type="protein sequence ID" value="PNY79412.1"/>
    <property type="molecule type" value="Genomic_DNA"/>
</dbReference>
<accession>A0A2K3US88</accession>
<comment type="caution">
    <text evidence="1">The sequence shown here is derived from an EMBL/GenBank/DDBJ whole genome shotgun (WGS) entry which is preliminary data.</text>
</comment>
<dbReference type="RefSeq" id="WP_103314239.1">
    <property type="nucleotide sequence ID" value="NZ_PPPD01000004.1"/>
</dbReference>
<protein>
    <recommendedName>
        <fullName evidence="3">DUF2971 domain-containing protein</fullName>
    </recommendedName>
</protein>
<gene>
    <name evidence="1" type="ORF">CVO96_19635</name>
</gene>
<evidence type="ECO:0000313" key="2">
    <source>
        <dbReference type="Proteomes" id="UP000236379"/>
    </source>
</evidence>
<dbReference type="AlphaFoldDB" id="A0A2K3US88"/>